<evidence type="ECO:0000256" key="5">
    <source>
        <dbReference type="ARBA" id="ARBA00022803"/>
    </source>
</evidence>
<dbReference type="SMART" id="SM00028">
    <property type="entry name" value="TPR"/>
    <property type="match status" value="7"/>
</dbReference>
<dbReference type="SUPFAM" id="SSF48452">
    <property type="entry name" value="TPR-like"/>
    <property type="match status" value="2"/>
</dbReference>
<protein>
    <submittedName>
        <fullName evidence="8">Uncharacterized protein</fullName>
    </submittedName>
</protein>
<keyword evidence="9" id="KW-1185">Reference proteome</keyword>
<dbReference type="Pfam" id="PF12895">
    <property type="entry name" value="ANAPC3"/>
    <property type="match status" value="1"/>
</dbReference>
<reference evidence="8 9" key="1">
    <citation type="submission" date="2024-07" db="EMBL/GenBank/DDBJ databases">
        <title>Chromosome-level genome assembly of the water stick insect Ranatra chinensis (Heteroptera: Nepidae).</title>
        <authorList>
            <person name="Liu X."/>
        </authorList>
    </citation>
    <scope>NUCLEOTIDE SEQUENCE [LARGE SCALE GENOMIC DNA]</scope>
    <source>
        <strain evidence="8">Cailab_2021Rc</strain>
        <tissue evidence="8">Muscle</tissue>
    </source>
</reference>
<evidence type="ECO:0000256" key="6">
    <source>
        <dbReference type="ARBA" id="ARBA00023306"/>
    </source>
</evidence>
<dbReference type="AlphaFoldDB" id="A0ABD0YM11"/>
<evidence type="ECO:0000256" key="3">
    <source>
        <dbReference type="ARBA" id="ARBA00022776"/>
    </source>
</evidence>
<keyword evidence="5 7" id="KW-0802">TPR repeat</keyword>
<dbReference type="EMBL" id="JBFDAA010000005">
    <property type="protein sequence ID" value="KAL1132264.1"/>
    <property type="molecule type" value="Genomic_DNA"/>
</dbReference>
<dbReference type="Pfam" id="PF13181">
    <property type="entry name" value="TPR_8"/>
    <property type="match status" value="2"/>
</dbReference>
<organism evidence="8 9">
    <name type="scientific">Ranatra chinensis</name>
    <dbReference type="NCBI Taxonomy" id="642074"/>
    <lineage>
        <taxon>Eukaryota</taxon>
        <taxon>Metazoa</taxon>
        <taxon>Ecdysozoa</taxon>
        <taxon>Arthropoda</taxon>
        <taxon>Hexapoda</taxon>
        <taxon>Insecta</taxon>
        <taxon>Pterygota</taxon>
        <taxon>Neoptera</taxon>
        <taxon>Paraneoptera</taxon>
        <taxon>Hemiptera</taxon>
        <taxon>Heteroptera</taxon>
        <taxon>Panheteroptera</taxon>
        <taxon>Nepomorpha</taxon>
        <taxon>Nepidae</taxon>
        <taxon>Ranatrinae</taxon>
        <taxon>Ranatra</taxon>
    </lineage>
</organism>
<dbReference type="PANTHER" id="PTHR12558:SF9">
    <property type="entry name" value="CELL DIVISION CYCLE PROTEIN 16 HOMOLOG"/>
    <property type="match status" value="1"/>
</dbReference>
<gene>
    <name evidence="8" type="ORF">AAG570_010221</name>
</gene>
<dbReference type="PROSITE" id="PS50005">
    <property type="entry name" value="TPR"/>
    <property type="match status" value="1"/>
</dbReference>
<evidence type="ECO:0000313" key="9">
    <source>
        <dbReference type="Proteomes" id="UP001558652"/>
    </source>
</evidence>
<evidence type="ECO:0000256" key="7">
    <source>
        <dbReference type="PROSITE-ProRule" id="PRU00339"/>
    </source>
</evidence>
<keyword evidence="1" id="KW-0132">Cell division</keyword>
<feature type="repeat" description="TPR" evidence="7">
    <location>
        <begin position="402"/>
        <end position="435"/>
    </location>
</feature>
<dbReference type="InterPro" id="IPR019734">
    <property type="entry name" value="TPR_rpt"/>
</dbReference>
<keyword evidence="6" id="KW-0131">Cell cycle</keyword>
<sequence length="510" mass="57840">MFLLKQYQRAAILIKNRGLHQTNLICRYLAGKCLLEAREYNDALELLSGDDDDQASSRTANLTIPPTSVDMADIKLESFTLGNLQSAILYLKGRVYEALDNRSLASDCYKQALASDVHCYDAFQALVQHQMLTSWEERELLASLPISEQCRTKEDEAMVRSVYESLLKKYQSMPPRSTVTVHPSLSSNLDMEVAKAERHYYACSYSECFATTEEVLKKDPYHSTCLPIHIACLVELKKTNALFYLAHDLVDLYPDLAVSWFAVGCYYYLKGKSDPARRYLGKATSLDRLFGPAWLAYGHSFAVENEHDQAMAAYFKASQLMKGCHLPLLYIGLECGLTNNVKLAEKFFLQAQSIAPADPFVIHEMGVVAFQNNNYEMAEKYFEQALARVREINEVIIADKWEPLFNNLGHTCRKLKKYEKALEYHQQALVLSPLNPSTLASIGFVQALVGRTADAVETFHKALGQRRDDTFSTTMLTSVMEQLVGETPPFLGKKFFLIFFLFLTLHWAHL</sequence>
<dbReference type="Pfam" id="PF13374">
    <property type="entry name" value="TPR_10"/>
    <property type="match status" value="1"/>
</dbReference>
<proteinExistence type="predicted"/>
<accession>A0ABD0YM11</accession>
<dbReference type="Gene3D" id="1.25.40.10">
    <property type="entry name" value="Tetratricopeptide repeat domain"/>
    <property type="match status" value="1"/>
</dbReference>
<keyword evidence="4" id="KW-0833">Ubl conjugation pathway</keyword>
<name>A0ABD0YM11_9HEMI</name>
<keyword evidence="3" id="KW-0498">Mitosis</keyword>
<dbReference type="PANTHER" id="PTHR12558">
    <property type="entry name" value="CELL DIVISION CYCLE 16,23,27"/>
    <property type="match status" value="1"/>
</dbReference>
<evidence type="ECO:0000256" key="4">
    <source>
        <dbReference type="ARBA" id="ARBA00022786"/>
    </source>
</evidence>
<evidence type="ECO:0000256" key="2">
    <source>
        <dbReference type="ARBA" id="ARBA00022737"/>
    </source>
</evidence>
<evidence type="ECO:0000313" key="8">
    <source>
        <dbReference type="EMBL" id="KAL1132264.1"/>
    </source>
</evidence>
<evidence type="ECO:0000256" key="1">
    <source>
        <dbReference type="ARBA" id="ARBA00022618"/>
    </source>
</evidence>
<dbReference type="InterPro" id="IPR011990">
    <property type="entry name" value="TPR-like_helical_dom_sf"/>
</dbReference>
<dbReference type="GO" id="GO:0051301">
    <property type="term" value="P:cell division"/>
    <property type="evidence" value="ECO:0007669"/>
    <property type="project" value="UniProtKB-KW"/>
</dbReference>
<dbReference type="Proteomes" id="UP001558652">
    <property type="component" value="Unassembled WGS sequence"/>
</dbReference>
<keyword evidence="2" id="KW-0677">Repeat</keyword>
<comment type="caution">
    <text evidence="8">The sequence shown here is derived from an EMBL/GenBank/DDBJ whole genome shotgun (WGS) entry which is preliminary data.</text>
</comment>
<dbReference type="Pfam" id="PF00515">
    <property type="entry name" value="TPR_1"/>
    <property type="match status" value="1"/>
</dbReference>